<dbReference type="EMBL" id="HBGN01016164">
    <property type="protein sequence ID" value="CAD9328750.1"/>
    <property type="molecule type" value="Transcribed_RNA"/>
</dbReference>
<evidence type="ECO:0000259" key="4">
    <source>
        <dbReference type="Pfam" id="PF13012"/>
    </source>
</evidence>
<dbReference type="PANTHER" id="PTHR10540:SF8">
    <property type="entry name" value="COP9 SIGNALOSOME COMPLEX SUBUNIT 6"/>
    <property type="match status" value="1"/>
</dbReference>
<proteinExistence type="inferred from homology"/>
<gene>
    <name evidence="5" type="ORF">DBRI1063_LOCUS10394</name>
</gene>
<dbReference type="Pfam" id="PF13012">
    <property type="entry name" value="MitMem_reg"/>
    <property type="match status" value="1"/>
</dbReference>
<protein>
    <recommendedName>
        <fullName evidence="6">COP9 signalosome complex subunit 6</fullName>
    </recommendedName>
</protein>
<evidence type="ECO:0008006" key="6">
    <source>
        <dbReference type="Google" id="ProtNLM"/>
    </source>
</evidence>
<dbReference type="InterPro" id="IPR000555">
    <property type="entry name" value="JAMM/MPN+_dom"/>
</dbReference>
<evidence type="ECO:0000256" key="1">
    <source>
        <dbReference type="ARBA" id="ARBA00010893"/>
    </source>
</evidence>
<evidence type="ECO:0000313" key="5">
    <source>
        <dbReference type="EMBL" id="CAD9328750.1"/>
    </source>
</evidence>
<feature type="compositionally biased region" description="Low complexity" evidence="2">
    <location>
        <begin position="234"/>
        <end position="251"/>
    </location>
</feature>
<dbReference type="GO" id="GO:0008237">
    <property type="term" value="F:metallopeptidase activity"/>
    <property type="evidence" value="ECO:0007669"/>
    <property type="project" value="InterPro"/>
</dbReference>
<feature type="domain" description="EIF3F/CSN6-like C-terminal" evidence="4">
    <location>
        <begin position="245"/>
        <end position="343"/>
    </location>
</feature>
<feature type="domain" description="JAB1/MPN/MOV34 metalloenzyme" evidence="3">
    <location>
        <begin position="12"/>
        <end position="74"/>
    </location>
</feature>
<dbReference type="PANTHER" id="PTHR10540">
    <property type="entry name" value="EUKARYOTIC TRANSLATION INITIATION FACTOR 3 SUBUNIT F-RELATED"/>
    <property type="match status" value="1"/>
</dbReference>
<feature type="region of interest" description="Disordered" evidence="2">
    <location>
        <begin position="121"/>
        <end position="143"/>
    </location>
</feature>
<evidence type="ECO:0000256" key="2">
    <source>
        <dbReference type="SAM" id="MobiDB-lite"/>
    </source>
</evidence>
<evidence type="ECO:0000259" key="3">
    <source>
        <dbReference type="Pfam" id="PF01398"/>
    </source>
</evidence>
<organism evidence="5">
    <name type="scientific">Ditylum brightwellii</name>
    <dbReference type="NCBI Taxonomy" id="49249"/>
    <lineage>
        <taxon>Eukaryota</taxon>
        <taxon>Sar</taxon>
        <taxon>Stramenopiles</taxon>
        <taxon>Ochrophyta</taxon>
        <taxon>Bacillariophyta</taxon>
        <taxon>Mediophyceae</taxon>
        <taxon>Lithodesmiophycidae</taxon>
        <taxon>Lithodesmiales</taxon>
        <taxon>Lithodesmiaceae</taxon>
        <taxon>Ditylum</taxon>
    </lineage>
</organism>
<dbReference type="GO" id="GO:0008180">
    <property type="term" value="C:COP9 signalosome"/>
    <property type="evidence" value="ECO:0007669"/>
    <property type="project" value="TreeGrafter"/>
</dbReference>
<feature type="region of interest" description="Disordered" evidence="2">
    <location>
        <begin position="194"/>
        <end position="254"/>
    </location>
</feature>
<sequence>MTGGSALPPNSPVVGLLFGYQEGLVVSILDAEEMEPFLPHETDSARAAHLETIRTKITLHQKVFPRHEVIGWYRVATTASTEEEEEDGEVLPTAEDLRMNGNEMREYNESPLFVLMNGCPTKKKDGEKNKNVQGQDAREKLDRDERLPLAVYETLLTTTTDGGGESQQQPVFVNLEFELTTSEPERIAVEKVFKTQPPPSAAAATATVTKDDTVMATEDTTNLKKDTDEKDPESTTTETPSSSTQSQAPPSNLDMNLSNIQSTINSMNVRIAILLDFLHKTQTKEIPINHSLLRQVDGLVRQLPFVLGSGGSASSFTREFHDEYKEMMMVSYLASVAKAAKSVQIYSDKFRVLNENRRGI</sequence>
<dbReference type="InterPro" id="IPR024969">
    <property type="entry name" value="EIF3F/CSN6-like_C"/>
</dbReference>
<dbReference type="AlphaFoldDB" id="A0A6U3SDY8"/>
<comment type="similarity">
    <text evidence="1">Belongs to the peptidase M67A family. CSN6 subfamily.</text>
</comment>
<reference evidence="5" key="1">
    <citation type="submission" date="2021-01" db="EMBL/GenBank/DDBJ databases">
        <authorList>
            <person name="Corre E."/>
            <person name="Pelletier E."/>
            <person name="Niang G."/>
            <person name="Scheremetjew M."/>
            <person name="Finn R."/>
            <person name="Kale V."/>
            <person name="Holt S."/>
            <person name="Cochrane G."/>
            <person name="Meng A."/>
            <person name="Brown T."/>
            <person name="Cohen L."/>
        </authorList>
    </citation>
    <scope>NUCLEOTIDE SEQUENCE</scope>
    <source>
        <strain evidence="5">Pop2</strain>
    </source>
</reference>
<name>A0A6U3SDY8_9STRA</name>
<feature type="compositionally biased region" description="Basic and acidic residues" evidence="2">
    <location>
        <begin position="122"/>
        <end position="143"/>
    </location>
</feature>
<dbReference type="Pfam" id="PF01398">
    <property type="entry name" value="JAB"/>
    <property type="match status" value="1"/>
</dbReference>
<accession>A0A6U3SDY8</accession>
<dbReference type="Gene3D" id="3.40.140.10">
    <property type="entry name" value="Cytidine Deaminase, domain 2"/>
    <property type="match status" value="1"/>
</dbReference>